<evidence type="ECO:0000313" key="2">
    <source>
        <dbReference type="Proteomes" id="UP001162030"/>
    </source>
</evidence>
<name>A0ABM9HWI1_9GAMM</name>
<dbReference type="Proteomes" id="UP001162030">
    <property type="component" value="Chromosome"/>
</dbReference>
<keyword evidence="2" id="KW-1185">Reference proteome</keyword>
<proteinExistence type="predicted"/>
<dbReference type="RefSeq" id="WP_026610489.1">
    <property type="nucleotide sequence ID" value="NZ_OX458333.1"/>
</dbReference>
<reference evidence="1 2" key="1">
    <citation type="submission" date="2023-03" db="EMBL/GenBank/DDBJ databases">
        <authorList>
            <person name="Pearce D."/>
        </authorList>
    </citation>
    <scope>NUCLEOTIDE SEQUENCE [LARGE SCALE GENOMIC DNA]</scope>
    <source>
        <strain evidence="1">Msz</strain>
    </source>
</reference>
<dbReference type="EMBL" id="OX458333">
    <property type="protein sequence ID" value="CAI8733944.1"/>
    <property type="molecule type" value="Genomic_DNA"/>
</dbReference>
<evidence type="ECO:0000313" key="1">
    <source>
        <dbReference type="EMBL" id="CAI8733944.1"/>
    </source>
</evidence>
<organism evidence="1 2">
    <name type="scientific">Methylocaldum szegediense</name>
    <dbReference type="NCBI Taxonomy" id="73780"/>
    <lineage>
        <taxon>Bacteria</taxon>
        <taxon>Pseudomonadati</taxon>
        <taxon>Pseudomonadota</taxon>
        <taxon>Gammaproteobacteria</taxon>
        <taxon>Methylococcales</taxon>
        <taxon>Methylococcaceae</taxon>
        <taxon>Methylocaldum</taxon>
    </lineage>
</organism>
<sequence>MRNLLAVTVGIVGSLALLSSFAIVHSAGAVNTIEGCIGFLPAGKSYTFSITGRVDTTGATPKMAGSFTLSALPLPTEDGELPGEAKEFASCVNALIR</sequence>
<protein>
    <submittedName>
        <fullName evidence="1">Uncharacterized protein</fullName>
    </submittedName>
</protein>
<accession>A0ABM9HWI1</accession>
<gene>
    <name evidence="1" type="ORF">MSZNOR_0334</name>
</gene>